<dbReference type="Gene3D" id="3.40.1740.10">
    <property type="entry name" value="VC0467-like"/>
    <property type="match status" value="1"/>
</dbReference>
<dbReference type="Proteomes" id="UP000238034">
    <property type="component" value="Unassembled WGS sequence"/>
</dbReference>
<comment type="caution">
    <text evidence="2">The sequence shown here is derived from an EMBL/GenBank/DDBJ whole genome shotgun (WGS) entry which is preliminary data.</text>
</comment>
<dbReference type="SUPFAM" id="SSF143456">
    <property type="entry name" value="VC0467-like"/>
    <property type="match status" value="1"/>
</dbReference>
<dbReference type="RefSeq" id="WP_106292824.1">
    <property type="nucleotide sequence ID" value="NZ_PVTH01000004.1"/>
</dbReference>
<dbReference type="InterPro" id="IPR003774">
    <property type="entry name" value="AlgH-like"/>
</dbReference>
<dbReference type="PANTHER" id="PTHR30327">
    <property type="entry name" value="UNCHARACTERIZED PROTEIN YQGE"/>
    <property type="match status" value="1"/>
</dbReference>
<evidence type="ECO:0000256" key="1">
    <source>
        <dbReference type="ARBA" id="ARBA00009600"/>
    </source>
</evidence>
<sequence>MLNKIQPTKGSLLISEPFMLDPNFKRSVVLLAEHNEEGTIGYVLNQRSNLLLKDVLPDCPDANFPIYVGGPVGADTLHFIHCCDERISGGQEISKGIFWGGNFETLLLLINSQQIDQEEIKFFVGYSGWEPEQLERELEQNSWLVTDNYKSAFVMNARNEEGLWKEIVANLGPRFAHIANFPENPLWN</sequence>
<accession>A0A2T0U5R8</accession>
<dbReference type="Pfam" id="PF02622">
    <property type="entry name" value="DUF179"/>
    <property type="match status" value="1"/>
</dbReference>
<proteinExistence type="inferred from homology"/>
<dbReference type="EMBL" id="PVTH01000004">
    <property type="protein sequence ID" value="PRY53250.1"/>
    <property type="molecule type" value="Genomic_DNA"/>
</dbReference>
<reference evidence="2 3" key="1">
    <citation type="submission" date="2018-03" db="EMBL/GenBank/DDBJ databases">
        <title>Genomic Encyclopedia of Type Strains, Phase III (KMG-III): the genomes of soil and plant-associated and newly described type strains.</title>
        <authorList>
            <person name="Whitman W."/>
        </authorList>
    </citation>
    <scope>NUCLEOTIDE SEQUENCE [LARGE SCALE GENOMIC DNA]</scope>
    <source>
        <strain evidence="2 3">CGMCC 1.9313</strain>
    </source>
</reference>
<comment type="similarity">
    <text evidence="1">Belongs to the UPF0301 (AlgH) family.</text>
</comment>
<evidence type="ECO:0000313" key="3">
    <source>
        <dbReference type="Proteomes" id="UP000238034"/>
    </source>
</evidence>
<dbReference type="GO" id="GO:0005829">
    <property type="term" value="C:cytosol"/>
    <property type="evidence" value="ECO:0007669"/>
    <property type="project" value="TreeGrafter"/>
</dbReference>
<protein>
    <submittedName>
        <fullName evidence="2">Putative transcriptional regulator</fullName>
    </submittedName>
</protein>
<name>A0A2T0U5R8_9SPHI</name>
<organism evidence="2 3">
    <name type="scientific">Arcticibacter pallidicorallinus</name>
    <dbReference type="NCBI Taxonomy" id="1259464"/>
    <lineage>
        <taxon>Bacteria</taxon>
        <taxon>Pseudomonadati</taxon>
        <taxon>Bacteroidota</taxon>
        <taxon>Sphingobacteriia</taxon>
        <taxon>Sphingobacteriales</taxon>
        <taxon>Sphingobacteriaceae</taxon>
        <taxon>Arcticibacter</taxon>
    </lineage>
</organism>
<dbReference type="AlphaFoldDB" id="A0A2T0U5R8"/>
<keyword evidence="3" id="KW-1185">Reference proteome</keyword>
<evidence type="ECO:0000313" key="2">
    <source>
        <dbReference type="EMBL" id="PRY53250.1"/>
    </source>
</evidence>
<gene>
    <name evidence="2" type="ORF">B0I27_104260</name>
</gene>
<dbReference type="PANTHER" id="PTHR30327:SF1">
    <property type="entry name" value="UPF0301 PROTEIN YQGE"/>
    <property type="match status" value="1"/>
</dbReference>
<dbReference type="OrthoDB" id="9807486at2"/>